<evidence type="ECO:0000313" key="3">
    <source>
        <dbReference type="Proteomes" id="UP000180088"/>
    </source>
</evidence>
<sequence>MASIFILSRHLLRDVLGDERVHFSSDTPTIPYCRPQDAADDMRRQRLESRLQQLRLEKGHLC</sequence>
<name>A0A1S1WYL7_9NEIS</name>
<dbReference type="STRING" id="1903179.BI347_01115"/>
<gene>
    <name evidence="2" type="ORF">BI344_03895</name>
    <name evidence="1" type="ORF">BI347_01115</name>
</gene>
<reference evidence="3 4" key="1">
    <citation type="submission" date="2016-09" db="EMBL/GenBank/DDBJ databases">
        <title>Chromobacterium muskegensis sp. nov., an insecticidal bacterium isolated from Sphagnum bogs.</title>
        <authorList>
            <person name="Sparks M.E."/>
            <person name="Blackburn M.B."/>
            <person name="Gundersen-Rindal D.E."/>
            <person name="Mitchell A."/>
            <person name="Farrar R."/>
            <person name="Kuhar D."/>
        </authorList>
    </citation>
    <scope>NUCLEOTIDE SEQUENCE [LARGE SCALE GENOMIC DNA]</scope>
    <source>
        <strain evidence="2 4">14B-1</strain>
        <strain evidence="1 3">37-2</strain>
    </source>
</reference>
<organism evidence="1 3">
    <name type="scientific">Chromobacterium sphagni</name>
    <dbReference type="NCBI Taxonomy" id="1903179"/>
    <lineage>
        <taxon>Bacteria</taxon>
        <taxon>Pseudomonadati</taxon>
        <taxon>Pseudomonadota</taxon>
        <taxon>Betaproteobacteria</taxon>
        <taxon>Neisseriales</taxon>
        <taxon>Chromobacteriaceae</taxon>
        <taxon>Chromobacterium</taxon>
    </lineage>
</organism>
<dbReference type="EMBL" id="MKCT01000001">
    <property type="protein sequence ID" value="OHX21661.1"/>
    <property type="molecule type" value="Genomic_DNA"/>
</dbReference>
<comment type="caution">
    <text evidence="1">The sequence shown here is derived from an EMBL/GenBank/DDBJ whole genome shotgun (WGS) entry which is preliminary data.</text>
</comment>
<dbReference type="EMBL" id="MKCS01000001">
    <property type="protein sequence ID" value="OHX12255.1"/>
    <property type="molecule type" value="Genomic_DNA"/>
</dbReference>
<dbReference type="AlphaFoldDB" id="A0A1S1WYL7"/>
<dbReference type="RefSeq" id="WP_071111613.1">
    <property type="nucleotide sequence ID" value="NZ_MKCS01000001.1"/>
</dbReference>
<dbReference type="Proteomes" id="UP000180280">
    <property type="component" value="Unassembled WGS sequence"/>
</dbReference>
<evidence type="ECO:0000313" key="4">
    <source>
        <dbReference type="Proteomes" id="UP000180280"/>
    </source>
</evidence>
<proteinExistence type="predicted"/>
<dbReference type="Proteomes" id="UP000180088">
    <property type="component" value="Unassembled WGS sequence"/>
</dbReference>
<protein>
    <submittedName>
        <fullName evidence="1">Uncharacterized protein</fullName>
    </submittedName>
</protein>
<evidence type="ECO:0000313" key="1">
    <source>
        <dbReference type="EMBL" id="OHX12255.1"/>
    </source>
</evidence>
<keyword evidence="4" id="KW-1185">Reference proteome</keyword>
<evidence type="ECO:0000313" key="2">
    <source>
        <dbReference type="EMBL" id="OHX21661.1"/>
    </source>
</evidence>
<accession>A0A1S1WYL7</accession>
<dbReference type="OrthoDB" id="8594199at2"/>